<organism evidence="1 2">
    <name type="scientific">Caerostris extrusa</name>
    <name type="common">Bark spider</name>
    <name type="synonym">Caerostris bankana</name>
    <dbReference type="NCBI Taxonomy" id="172846"/>
    <lineage>
        <taxon>Eukaryota</taxon>
        <taxon>Metazoa</taxon>
        <taxon>Ecdysozoa</taxon>
        <taxon>Arthropoda</taxon>
        <taxon>Chelicerata</taxon>
        <taxon>Arachnida</taxon>
        <taxon>Araneae</taxon>
        <taxon>Araneomorphae</taxon>
        <taxon>Entelegynae</taxon>
        <taxon>Araneoidea</taxon>
        <taxon>Araneidae</taxon>
        <taxon>Caerostris</taxon>
    </lineage>
</organism>
<comment type="caution">
    <text evidence="1">The sequence shown here is derived from an EMBL/GenBank/DDBJ whole genome shotgun (WGS) entry which is preliminary data.</text>
</comment>
<accession>A0AAV4V5S1</accession>
<evidence type="ECO:0000313" key="2">
    <source>
        <dbReference type="Proteomes" id="UP001054945"/>
    </source>
</evidence>
<proteinExistence type="predicted"/>
<sequence>MNGRAVTMMLHFVATINHAGVTVSFGWFEMSLIKSELPNKSLLQQDYEELKPQSIEDSNALATPFIT</sequence>
<keyword evidence="2" id="KW-1185">Reference proteome</keyword>
<name>A0AAV4V5S1_CAEEX</name>
<dbReference type="EMBL" id="BPLR01013978">
    <property type="protein sequence ID" value="GIY65285.1"/>
    <property type="molecule type" value="Genomic_DNA"/>
</dbReference>
<dbReference type="AlphaFoldDB" id="A0AAV4V5S1"/>
<protein>
    <submittedName>
        <fullName evidence="1">Uncharacterized protein</fullName>
    </submittedName>
</protein>
<evidence type="ECO:0000313" key="1">
    <source>
        <dbReference type="EMBL" id="GIY65285.1"/>
    </source>
</evidence>
<gene>
    <name evidence="1" type="ORF">CEXT_447391</name>
</gene>
<reference evidence="1 2" key="1">
    <citation type="submission" date="2021-06" db="EMBL/GenBank/DDBJ databases">
        <title>Caerostris extrusa draft genome.</title>
        <authorList>
            <person name="Kono N."/>
            <person name="Arakawa K."/>
        </authorList>
    </citation>
    <scope>NUCLEOTIDE SEQUENCE [LARGE SCALE GENOMIC DNA]</scope>
</reference>
<dbReference type="Proteomes" id="UP001054945">
    <property type="component" value="Unassembled WGS sequence"/>
</dbReference>